<feature type="region of interest" description="Disordered" evidence="1">
    <location>
        <begin position="70"/>
        <end position="104"/>
    </location>
</feature>
<dbReference type="AlphaFoldDB" id="A0A397SBI3"/>
<comment type="caution">
    <text evidence="2">The sequence shown here is derived from an EMBL/GenBank/DDBJ whole genome shotgun (WGS) entry which is preliminary data.</text>
</comment>
<evidence type="ECO:0000256" key="1">
    <source>
        <dbReference type="SAM" id="MobiDB-lite"/>
    </source>
</evidence>
<name>A0A397SBI3_9GLOM</name>
<evidence type="ECO:0000313" key="3">
    <source>
        <dbReference type="Proteomes" id="UP000265703"/>
    </source>
</evidence>
<reference evidence="2 3" key="1">
    <citation type="submission" date="2018-06" db="EMBL/GenBank/DDBJ databases">
        <title>Comparative genomics reveals the genomic features of Rhizophagus irregularis, R. cerebriforme, R. diaphanum and Gigaspora rosea, and their symbiotic lifestyle signature.</title>
        <authorList>
            <person name="Morin E."/>
            <person name="San Clemente H."/>
            <person name="Chen E.C.H."/>
            <person name="De La Providencia I."/>
            <person name="Hainaut M."/>
            <person name="Kuo A."/>
            <person name="Kohler A."/>
            <person name="Murat C."/>
            <person name="Tang N."/>
            <person name="Roy S."/>
            <person name="Loubradou J."/>
            <person name="Henrissat B."/>
            <person name="Grigoriev I.V."/>
            <person name="Corradi N."/>
            <person name="Roux C."/>
            <person name="Martin F.M."/>
        </authorList>
    </citation>
    <scope>NUCLEOTIDE SEQUENCE [LARGE SCALE GENOMIC DNA]</scope>
    <source>
        <strain evidence="2 3">DAOM 227022</strain>
    </source>
</reference>
<accession>A0A397SBI3</accession>
<keyword evidence="3" id="KW-1185">Reference proteome</keyword>
<gene>
    <name evidence="2" type="ORF">C1645_742911</name>
</gene>
<proteinExistence type="predicted"/>
<dbReference type="EMBL" id="QKYT01000553">
    <property type="protein sequence ID" value="RIA83650.1"/>
    <property type="molecule type" value="Genomic_DNA"/>
</dbReference>
<evidence type="ECO:0000313" key="2">
    <source>
        <dbReference type="EMBL" id="RIA83650.1"/>
    </source>
</evidence>
<protein>
    <submittedName>
        <fullName evidence="2">Uncharacterized protein</fullName>
    </submittedName>
</protein>
<dbReference type="OrthoDB" id="2321907at2759"/>
<feature type="compositionally biased region" description="Polar residues" evidence="1">
    <location>
        <begin position="84"/>
        <end position="104"/>
    </location>
</feature>
<sequence length="314" mass="35803">MPLVGTLYNEDGFRGGDELSRQVELPCQNASQLDRQNHYDGCEPFQPPINGEFDDFGGRREDYTNHVRSISPQWENDASDTKKQQVNSDGESKQNTGTPMVHSECSSRIQGLSIQLGPLLRVDTLEGNARKRKQPCHLVLPDDRPKIWRLKDDTSVCQVSASDGFDEGHGHRGNSSMVIDTITKFNRCHIANSTGFKLHDEDQVDYISYIKKKLIGYIEEVKRYGFDHIIVIGELNYGLLFLDCFGRMFNLESLTSELFLLGDCSKRMERVTKRLKSEEWVPWIVDDDGGNVVEIKDHEHYIFPVGFKKEASLI</sequence>
<organism evidence="2 3">
    <name type="scientific">Glomus cerebriforme</name>
    <dbReference type="NCBI Taxonomy" id="658196"/>
    <lineage>
        <taxon>Eukaryota</taxon>
        <taxon>Fungi</taxon>
        <taxon>Fungi incertae sedis</taxon>
        <taxon>Mucoromycota</taxon>
        <taxon>Glomeromycotina</taxon>
        <taxon>Glomeromycetes</taxon>
        <taxon>Glomerales</taxon>
        <taxon>Glomeraceae</taxon>
        <taxon>Glomus</taxon>
    </lineage>
</organism>
<dbReference type="Proteomes" id="UP000265703">
    <property type="component" value="Unassembled WGS sequence"/>
</dbReference>